<evidence type="ECO:0000259" key="1">
    <source>
        <dbReference type="Pfam" id="PF13467"/>
    </source>
</evidence>
<dbReference type="Gene3D" id="1.10.3990.20">
    <property type="entry name" value="protein bp1543"/>
    <property type="match status" value="1"/>
</dbReference>
<dbReference type="EMBL" id="JACIFV010000032">
    <property type="protein sequence ID" value="MBB4195552.1"/>
    <property type="molecule type" value="Genomic_DNA"/>
</dbReference>
<gene>
    <name evidence="2" type="ORF">GGD53_005747</name>
</gene>
<dbReference type="Proteomes" id="UP000524492">
    <property type="component" value="Unassembled WGS sequence"/>
</dbReference>
<dbReference type="GO" id="GO:0003677">
    <property type="term" value="F:DNA binding"/>
    <property type="evidence" value="ECO:0007669"/>
    <property type="project" value="UniProtKB-KW"/>
</dbReference>
<sequence>MRDFLESILQADCDVIRLMIRKHSATLHGHRTSFSLEDEFWAELKTIAASRSMSLAALISEIDDHRPPDSNLSSALRLHVLSWAKAGCGGRP</sequence>
<feature type="domain" description="Ribbon-helix-helix" evidence="1">
    <location>
        <begin position="21"/>
        <end position="83"/>
    </location>
</feature>
<dbReference type="InterPro" id="IPR038268">
    <property type="entry name" value="RHH_sf"/>
</dbReference>
<keyword evidence="2" id="KW-0238">DNA-binding</keyword>
<name>A0A7W6VSG6_9HYPH</name>
<evidence type="ECO:0000313" key="2">
    <source>
        <dbReference type="EMBL" id="MBB4195552.1"/>
    </source>
</evidence>
<reference evidence="2 3" key="1">
    <citation type="submission" date="2020-08" db="EMBL/GenBank/DDBJ databases">
        <title>Genomic Encyclopedia of Type Strains, Phase IV (KMG-V): Genome sequencing to study the core and pangenomes of soil and plant-associated prokaryotes.</title>
        <authorList>
            <person name="Whitman W."/>
        </authorList>
    </citation>
    <scope>NUCLEOTIDE SEQUENCE [LARGE SCALE GENOMIC DNA]</scope>
    <source>
        <strain evidence="2 3">SEMIA 4074</strain>
    </source>
</reference>
<comment type="caution">
    <text evidence="2">The sequence shown here is derived from an EMBL/GenBank/DDBJ whole genome shotgun (WGS) entry which is preliminary data.</text>
</comment>
<dbReference type="Pfam" id="PF13467">
    <property type="entry name" value="RHH_4"/>
    <property type="match status" value="1"/>
</dbReference>
<dbReference type="InterPro" id="IPR027373">
    <property type="entry name" value="RHH_dom"/>
</dbReference>
<evidence type="ECO:0000313" key="3">
    <source>
        <dbReference type="Proteomes" id="UP000524492"/>
    </source>
</evidence>
<keyword evidence="3" id="KW-1185">Reference proteome</keyword>
<dbReference type="AlphaFoldDB" id="A0A7W6VSG6"/>
<accession>A0A7W6VSG6</accession>
<protein>
    <submittedName>
        <fullName evidence="2">Putative DNA-binding ribbon-helix-helix protein</fullName>
    </submittedName>
</protein>
<organism evidence="2 3">
    <name type="scientific">Rhizobium aethiopicum</name>
    <dbReference type="NCBI Taxonomy" id="1138170"/>
    <lineage>
        <taxon>Bacteria</taxon>
        <taxon>Pseudomonadati</taxon>
        <taxon>Pseudomonadota</taxon>
        <taxon>Alphaproteobacteria</taxon>
        <taxon>Hyphomicrobiales</taxon>
        <taxon>Rhizobiaceae</taxon>
        <taxon>Rhizobium/Agrobacterium group</taxon>
        <taxon>Rhizobium</taxon>
    </lineage>
</organism>
<proteinExistence type="predicted"/>